<feature type="non-terminal residue" evidence="4">
    <location>
        <position position="1"/>
    </location>
</feature>
<feature type="non-terminal residue" evidence="4">
    <location>
        <position position="105"/>
    </location>
</feature>
<dbReference type="SMART" id="SM00355">
    <property type="entry name" value="ZnF_C2H2"/>
    <property type="match status" value="2"/>
</dbReference>
<organism evidence="4 5">
    <name type="scientific">Pristionchus entomophagus</name>
    <dbReference type="NCBI Taxonomy" id="358040"/>
    <lineage>
        <taxon>Eukaryota</taxon>
        <taxon>Metazoa</taxon>
        <taxon>Ecdysozoa</taxon>
        <taxon>Nematoda</taxon>
        <taxon>Chromadorea</taxon>
        <taxon>Rhabditida</taxon>
        <taxon>Rhabditina</taxon>
        <taxon>Diplogasteromorpha</taxon>
        <taxon>Diplogasteroidea</taxon>
        <taxon>Neodiplogasteridae</taxon>
        <taxon>Pristionchus</taxon>
    </lineage>
</organism>
<feature type="domain" description="C2H2-type" evidence="3">
    <location>
        <begin position="65"/>
        <end position="92"/>
    </location>
</feature>
<feature type="region of interest" description="Disordered" evidence="2">
    <location>
        <begin position="1"/>
        <end position="20"/>
    </location>
</feature>
<dbReference type="Gene3D" id="3.30.160.60">
    <property type="entry name" value="Classic Zinc Finger"/>
    <property type="match status" value="1"/>
</dbReference>
<dbReference type="EMBL" id="BTSX01000001">
    <property type="protein sequence ID" value="GMS78438.1"/>
    <property type="molecule type" value="Genomic_DNA"/>
</dbReference>
<keyword evidence="1" id="KW-0862">Zinc</keyword>
<comment type="caution">
    <text evidence="4">The sequence shown here is derived from an EMBL/GenBank/DDBJ whole genome shotgun (WGS) entry which is preliminary data.</text>
</comment>
<dbReference type="Proteomes" id="UP001432027">
    <property type="component" value="Unassembled WGS sequence"/>
</dbReference>
<dbReference type="PROSITE" id="PS00028">
    <property type="entry name" value="ZINC_FINGER_C2H2_1"/>
    <property type="match status" value="2"/>
</dbReference>
<dbReference type="AlphaFoldDB" id="A0AAV5S791"/>
<evidence type="ECO:0000313" key="5">
    <source>
        <dbReference type="Proteomes" id="UP001432027"/>
    </source>
</evidence>
<dbReference type="InterPro" id="IPR013087">
    <property type="entry name" value="Znf_C2H2_type"/>
</dbReference>
<keyword evidence="1" id="KW-0479">Metal-binding</keyword>
<evidence type="ECO:0000313" key="4">
    <source>
        <dbReference type="EMBL" id="GMS78438.1"/>
    </source>
</evidence>
<gene>
    <name evidence="4" type="ORF">PENTCL1PPCAC_613</name>
</gene>
<evidence type="ECO:0000256" key="1">
    <source>
        <dbReference type="PROSITE-ProRule" id="PRU00042"/>
    </source>
</evidence>
<reference evidence="4" key="1">
    <citation type="submission" date="2023-10" db="EMBL/GenBank/DDBJ databases">
        <title>Genome assembly of Pristionchus species.</title>
        <authorList>
            <person name="Yoshida K."/>
            <person name="Sommer R.J."/>
        </authorList>
    </citation>
    <scope>NUCLEOTIDE SEQUENCE</scope>
    <source>
        <strain evidence="4">RS0144</strain>
    </source>
</reference>
<dbReference type="SUPFAM" id="SSF57667">
    <property type="entry name" value="beta-beta-alpha zinc fingers"/>
    <property type="match status" value="1"/>
</dbReference>
<keyword evidence="1" id="KW-0863">Zinc-finger</keyword>
<name>A0AAV5S791_9BILA</name>
<accession>A0AAV5S791</accession>
<sequence length="105" mass="11751">ASGVELVPSSAPTTPAGEQLMPCDKCDRSFDASKKLKLHQFHVHGNRTPRTPHIAVTPVRRDLHLPCDQCDMTFTTQRGLKVHNYKHARTTKRNANSMSEDEGED</sequence>
<dbReference type="GO" id="GO:0008270">
    <property type="term" value="F:zinc ion binding"/>
    <property type="evidence" value="ECO:0007669"/>
    <property type="project" value="UniProtKB-KW"/>
</dbReference>
<dbReference type="PROSITE" id="PS50157">
    <property type="entry name" value="ZINC_FINGER_C2H2_2"/>
    <property type="match status" value="2"/>
</dbReference>
<evidence type="ECO:0000259" key="3">
    <source>
        <dbReference type="PROSITE" id="PS50157"/>
    </source>
</evidence>
<dbReference type="InterPro" id="IPR036236">
    <property type="entry name" value="Znf_C2H2_sf"/>
</dbReference>
<keyword evidence="5" id="KW-1185">Reference proteome</keyword>
<protein>
    <recommendedName>
        <fullName evidence="3">C2H2-type domain-containing protein</fullName>
    </recommendedName>
</protein>
<proteinExistence type="predicted"/>
<feature type="domain" description="C2H2-type" evidence="3">
    <location>
        <begin position="21"/>
        <end position="49"/>
    </location>
</feature>
<evidence type="ECO:0000256" key="2">
    <source>
        <dbReference type="SAM" id="MobiDB-lite"/>
    </source>
</evidence>
<dbReference type="Pfam" id="PF00096">
    <property type="entry name" value="zf-C2H2"/>
    <property type="match status" value="1"/>
</dbReference>